<gene>
    <name evidence="2" type="ORF">E4L95_13400</name>
</gene>
<accession>A0A4Z1C7Y9</accession>
<evidence type="ECO:0008006" key="4">
    <source>
        <dbReference type="Google" id="ProtNLM"/>
    </source>
</evidence>
<keyword evidence="3" id="KW-1185">Reference proteome</keyword>
<dbReference type="EMBL" id="SRPG01000131">
    <property type="protein sequence ID" value="TGN57310.1"/>
    <property type="molecule type" value="Genomic_DNA"/>
</dbReference>
<sequence>MGFATIRDGVMVTAVLGTLAIGGIVALRPDPGVAFEGELSRLEPEEALQRLRAAEGRIPFHDNLLLLHARLSLGDGDLDGARRLFLQLLVQAGPSDEVLETLAEIEAASGHPGRAAVFLRRAHELSPTPERRLRLGGWYRALRLAGAERALLATADPADLSAPEVGRLGQLLIAAGQVAQYRALLVVLADSDGAGRTAFRQRLLEHLVEEGRPAEAVAFATSWAGQAEPAETLEASVRALIGRGAIDAAILVARAGFRVAPDDGHVVLPVFARSGHGGPARILQDEWLAGRATLSEAEWATLSALAEQTGDMRGVQQALARAGHLASPGARGQALVQVMRYRGAAALVPYRGLLDDQVLAEVPLVGAGWSAWRGDRAATYAHLLAAAGQPLGGWDQTIWMALVESLRGSPYHRALLAGAVDNPDLRQRLRDSVMPPRPADVTAAGSAATAG</sequence>
<dbReference type="OrthoDB" id="7768169at2"/>
<proteinExistence type="predicted"/>
<dbReference type="InterPro" id="IPR011990">
    <property type="entry name" value="TPR-like_helical_dom_sf"/>
</dbReference>
<feature type="compositionally biased region" description="Low complexity" evidence="1">
    <location>
        <begin position="442"/>
        <end position="451"/>
    </location>
</feature>
<dbReference type="RefSeq" id="WP_135818045.1">
    <property type="nucleotide sequence ID" value="NZ_SRPG01000131.1"/>
</dbReference>
<organism evidence="2 3">
    <name type="scientific">Paracoccus liaowanqingii</name>
    <dbReference type="NCBI Taxonomy" id="2560053"/>
    <lineage>
        <taxon>Bacteria</taxon>
        <taxon>Pseudomonadati</taxon>
        <taxon>Pseudomonadota</taxon>
        <taxon>Alphaproteobacteria</taxon>
        <taxon>Rhodobacterales</taxon>
        <taxon>Paracoccaceae</taxon>
        <taxon>Paracoccus</taxon>
    </lineage>
</organism>
<dbReference type="AlphaFoldDB" id="A0A4Z1C7Y9"/>
<dbReference type="SUPFAM" id="SSF48452">
    <property type="entry name" value="TPR-like"/>
    <property type="match status" value="1"/>
</dbReference>
<name>A0A4Z1C7Y9_9RHOB</name>
<feature type="region of interest" description="Disordered" evidence="1">
    <location>
        <begin position="430"/>
        <end position="451"/>
    </location>
</feature>
<evidence type="ECO:0000313" key="3">
    <source>
        <dbReference type="Proteomes" id="UP000297972"/>
    </source>
</evidence>
<protein>
    <recommendedName>
        <fullName evidence="4">Tetratricopeptide repeat protein</fullName>
    </recommendedName>
</protein>
<evidence type="ECO:0000256" key="1">
    <source>
        <dbReference type="SAM" id="MobiDB-lite"/>
    </source>
</evidence>
<dbReference type="Proteomes" id="UP000297972">
    <property type="component" value="Unassembled WGS sequence"/>
</dbReference>
<reference evidence="2 3" key="1">
    <citation type="submission" date="2019-03" db="EMBL/GenBank/DDBJ databases">
        <authorList>
            <person name="Li J."/>
        </authorList>
    </citation>
    <scope>NUCLEOTIDE SEQUENCE [LARGE SCALE GENOMIC DNA]</scope>
    <source>
        <strain evidence="2 3">3058</strain>
    </source>
</reference>
<comment type="caution">
    <text evidence="2">The sequence shown here is derived from an EMBL/GenBank/DDBJ whole genome shotgun (WGS) entry which is preliminary data.</text>
</comment>
<evidence type="ECO:0000313" key="2">
    <source>
        <dbReference type="EMBL" id="TGN57310.1"/>
    </source>
</evidence>
<dbReference type="Gene3D" id="1.25.40.10">
    <property type="entry name" value="Tetratricopeptide repeat domain"/>
    <property type="match status" value="1"/>
</dbReference>